<reference evidence="2" key="1">
    <citation type="submission" date="2017-09" db="EMBL/GenBank/DDBJ databases">
        <title>Depth-based differentiation of microbial function through sediment-hosted aquifers and enrichment of novel symbionts in the deep terrestrial subsurface.</title>
        <authorList>
            <person name="Probst A.J."/>
            <person name="Ladd B."/>
            <person name="Jarett J.K."/>
            <person name="Geller-Mcgrath D.E."/>
            <person name="Sieber C.M.K."/>
            <person name="Emerson J.B."/>
            <person name="Anantharaman K."/>
            <person name="Thomas B.C."/>
            <person name="Malmstrom R."/>
            <person name="Stieglmeier M."/>
            <person name="Klingl A."/>
            <person name="Woyke T."/>
            <person name="Ryan C.M."/>
            <person name="Banfield J.F."/>
        </authorList>
    </citation>
    <scope>NUCLEOTIDE SEQUENCE [LARGE SCALE GENOMIC DNA]</scope>
</reference>
<organism evidence="1 2">
    <name type="scientific">Candidatus Harrisonbacteria bacterium CG10_big_fil_rev_8_21_14_0_10_42_17</name>
    <dbReference type="NCBI Taxonomy" id="1974584"/>
    <lineage>
        <taxon>Bacteria</taxon>
        <taxon>Candidatus Harrisoniibacteriota</taxon>
    </lineage>
</organism>
<proteinExistence type="predicted"/>
<protein>
    <submittedName>
        <fullName evidence="1">Uncharacterized protein</fullName>
    </submittedName>
</protein>
<dbReference type="EMBL" id="PFBA01000035">
    <property type="protein sequence ID" value="PIT92122.1"/>
    <property type="molecule type" value="Genomic_DNA"/>
</dbReference>
<dbReference type="AlphaFoldDB" id="A0A2M6WH53"/>
<accession>A0A2M6WH53</accession>
<dbReference type="Proteomes" id="UP000228635">
    <property type="component" value="Unassembled WGS sequence"/>
</dbReference>
<evidence type="ECO:0000313" key="1">
    <source>
        <dbReference type="EMBL" id="PIT92122.1"/>
    </source>
</evidence>
<sequence length="121" mass="14059">MCAHYLSARRRNPAGTIWEIEGIVETPKDYKQESVRVSIYYLSDTREGRMRFEEELRTHGIMETPDDAKRARALMIIIRKMVAIAQNYGGLPEDFYVLFEKAKPINWAKDHKSLADAINKI</sequence>
<comment type="caution">
    <text evidence="1">The sequence shown here is derived from an EMBL/GenBank/DDBJ whole genome shotgun (WGS) entry which is preliminary data.</text>
</comment>
<gene>
    <name evidence="1" type="ORF">COU08_04700</name>
</gene>
<name>A0A2M6WH53_9BACT</name>
<evidence type="ECO:0000313" key="2">
    <source>
        <dbReference type="Proteomes" id="UP000228635"/>
    </source>
</evidence>